<dbReference type="EMBL" id="AP027924">
    <property type="protein sequence ID" value="BED92006.1"/>
    <property type="molecule type" value="Genomic_DNA"/>
</dbReference>
<dbReference type="GO" id="GO:0006227">
    <property type="term" value="P:dUDP biosynthetic process"/>
    <property type="evidence" value="ECO:0007669"/>
    <property type="project" value="TreeGrafter"/>
</dbReference>
<dbReference type="KEGG" id="ips:CfP315_0574"/>
<sequence>MIFISKRKILVVEGLDGSGKKTQSLLLQKKLKSENCLAELISFPNYENKSSAFLKMYLNGEFGFSPGDTNPYAASSFFAIDRFINLKLKLENEYKNSEIIICDRYTTSNIIYQMPKLEFNKWDSFLKWLEDFEYVRLGIPSPDVVVYLDMSIKLSDTLLKKRYGDDISKKDIHESDLKYLSLCQEAAYFAAEKFNWHIIRCYDNNDKIYSEKEISDQIFECVKTN</sequence>
<dbReference type="Proteomes" id="UP001337580">
    <property type="component" value="Chromosome"/>
</dbReference>
<protein>
    <recommendedName>
        <fullName evidence="2">Thymidylate kinase</fullName>
    </recommendedName>
</protein>
<dbReference type="AlphaFoldDB" id="A0AA48KVJ9"/>
<dbReference type="GO" id="GO:0004798">
    <property type="term" value="F:dTMP kinase activity"/>
    <property type="evidence" value="ECO:0007669"/>
    <property type="project" value="TreeGrafter"/>
</dbReference>
<dbReference type="InterPro" id="IPR039430">
    <property type="entry name" value="Thymidylate_kin-like_dom"/>
</dbReference>
<dbReference type="GO" id="GO:0006233">
    <property type="term" value="P:dTDP biosynthetic process"/>
    <property type="evidence" value="ECO:0007669"/>
    <property type="project" value="TreeGrafter"/>
</dbReference>
<feature type="domain" description="Thymidylate kinase-like" evidence="5">
    <location>
        <begin position="12"/>
        <end position="200"/>
    </location>
</feature>
<keyword evidence="6" id="KW-0418">Kinase</keyword>
<evidence type="ECO:0000256" key="1">
    <source>
        <dbReference type="ARBA" id="ARBA00009776"/>
    </source>
</evidence>
<accession>A0AA48KVJ9</accession>
<dbReference type="GO" id="GO:0005829">
    <property type="term" value="C:cytosol"/>
    <property type="evidence" value="ECO:0007669"/>
    <property type="project" value="TreeGrafter"/>
</dbReference>
<dbReference type="PANTHER" id="PTHR10344">
    <property type="entry name" value="THYMIDYLATE KINASE"/>
    <property type="match status" value="1"/>
</dbReference>
<evidence type="ECO:0000259" key="5">
    <source>
        <dbReference type="Pfam" id="PF02223"/>
    </source>
</evidence>
<dbReference type="InterPro" id="IPR027417">
    <property type="entry name" value="P-loop_NTPase"/>
</dbReference>
<evidence type="ECO:0000256" key="3">
    <source>
        <dbReference type="ARBA" id="ARBA00022741"/>
    </source>
</evidence>
<keyword evidence="4" id="KW-0067">ATP-binding</keyword>
<gene>
    <name evidence="6" type="ORF">CfP315_0574</name>
</gene>
<dbReference type="PANTHER" id="PTHR10344:SF4">
    <property type="entry name" value="UMP-CMP KINASE 2, MITOCHONDRIAL"/>
    <property type="match status" value="1"/>
</dbReference>
<dbReference type="GO" id="GO:0005524">
    <property type="term" value="F:ATP binding"/>
    <property type="evidence" value="ECO:0007669"/>
    <property type="project" value="UniProtKB-KW"/>
</dbReference>
<proteinExistence type="inferred from homology"/>
<dbReference type="Gene3D" id="3.40.50.300">
    <property type="entry name" value="P-loop containing nucleotide triphosphate hydrolases"/>
    <property type="match status" value="1"/>
</dbReference>
<evidence type="ECO:0000256" key="4">
    <source>
        <dbReference type="ARBA" id="ARBA00022840"/>
    </source>
</evidence>
<comment type="similarity">
    <text evidence="1">Belongs to the thymidylate kinase family.</text>
</comment>
<evidence type="ECO:0000313" key="6">
    <source>
        <dbReference type="EMBL" id="BED92006.1"/>
    </source>
</evidence>
<dbReference type="GO" id="GO:0006235">
    <property type="term" value="P:dTTP biosynthetic process"/>
    <property type="evidence" value="ECO:0007669"/>
    <property type="project" value="TreeGrafter"/>
</dbReference>
<keyword evidence="3" id="KW-0547">Nucleotide-binding</keyword>
<keyword evidence="6" id="KW-0808">Transferase</keyword>
<dbReference type="Pfam" id="PF02223">
    <property type="entry name" value="Thymidylate_kin"/>
    <property type="match status" value="1"/>
</dbReference>
<dbReference type="SUPFAM" id="SSF52540">
    <property type="entry name" value="P-loop containing nucleoside triphosphate hydrolases"/>
    <property type="match status" value="1"/>
</dbReference>
<evidence type="ECO:0000256" key="2">
    <source>
        <dbReference type="ARBA" id="ARBA00017144"/>
    </source>
</evidence>
<reference evidence="6" key="1">
    <citation type="journal article" date="2023" name="ISME J.">
        <title>Emergence of putative energy parasites within Clostridia revealed by genome analysis of a novel endosymbiotic clade.</title>
        <authorList>
            <person name="Takahashi K."/>
            <person name="Kuwahara H."/>
            <person name="Horikawa Y."/>
            <person name="Izawa K."/>
            <person name="Kato D."/>
            <person name="Inagaki T."/>
            <person name="Yuki M."/>
            <person name="Ohkuma M."/>
            <person name="Hongoh Y."/>
        </authorList>
    </citation>
    <scope>NUCLEOTIDE SEQUENCE</scope>
    <source>
        <strain evidence="6">CfP3-15</strain>
    </source>
</reference>
<name>A0AA48KVJ9_9FIRM</name>
<organism evidence="6">
    <name type="scientific">Candidatus Improbicoccus pseudotrichonymphae</name>
    <dbReference type="NCBI Taxonomy" id="3033792"/>
    <lineage>
        <taxon>Bacteria</taxon>
        <taxon>Bacillati</taxon>
        <taxon>Bacillota</taxon>
        <taxon>Clostridia</taxon>
        <taxon>Candidatus Improbicoccus</taxon>
    </lineage>
</organism>